<dbReference type="GO" id="GO:0033567">
    <property type="term" value="P:DNA replication, Okazaki fragment processing"/>
    <property type="evidence" value="ECO:0007669"/>
    <property type="project" value="InterPro"/>
</dbReference>
<comment type="caution">
    <text evidence="2">The sequence shown here is derived from an EMBL/GenBank/DDBJ whole genome shotgun (WGS) entry which is preliminary data.</text>
</comment>
<protein>
    <recommendedName>
        <fullName evidence="1">5'-3' exonuclease alpha-helical arch N-terminal domain-containing protein</fullName>
    </recommendedName>
</protein>
<feature type="non-terminal residue" evidence="2">
    <location>
        <position position="82"/>
    </location>
</feature>
<accession>A0A7Y0S389</accession>
<dbReference type="InterPro" id="IPR038969">
    <property type="entry name" value="FEN"/>
</dbReference>
<evidence type="ECO:0000259" key="1">
    <source>
        <dbReference type="Pfam" id="PF02739"/>
    </source>
</evidence>
<dbReference type="GO" id="GO:0017108">
    <property type="term" value="F:5'-flap endonuclease activity"/>
    <property type="evidence" value="ECO:0007669"/>
    <property type="project" value="InterPro"/>
</dbReference>
<dbReference type="InterPro" id="IPR020046">
    <property type="entry name" value="5-3_exonucl_a-hlix_arch_N"/>
</dbReference>
<dbReference type="Pfam" id="PF02739">
    <property type="entry name" value="5_3_exonuc_N"/>
    <property type="match status" value="1"/>
</dbReference>
<dbReference type="InterPro" id="IPR029060">
    <property type="entry name" value="PIN-like_dom_sf"/>
</dbReference>
<dbReference type="PANTHER" id="PTHR42646">
    <property type="entry name" value="FLAP ENDONUCLEASE XNI"/>
    <property type="match status" value="1"/>
</dbReference>
<dbReference type="AlphaFoldDB" id="A0A7Y0S389"/>
<dbReference type="PANTHER" id="PTHR42646:SF2">
    <property type="entry name" value="5'-3' EXONUCLEASE FAMILY PROTEIN"/>
    <property type="match status" value="1"/>
</dbReference>
<proteinExistence type="predicted"/>
<evidence type="ECO:0000313" key="2">
    <source>
        <dbReference type="EMBL" id="NMU25393.1"/>
    </source>
</evidence>
<dbReference type="GO" id="GO:0003677">
    <property type="term" value="F:DNA binding"/>
    <property type="evidence" value="ECO:0007669"/>
    <property type="project" value="InterPro"/>
</dbReference>
<dbReference type="Proteomes" id="UP000555836">
    <property type="component" value="Unassembled WGS sequence"/>
</dbReference>
<dbReference type="Gene3D" id="3.40.50.1010">
    <property type="entry name" value="5'-nuclease"/>
    <property type="match status" value="1"/>
</dbReference>
<sequence length="82" mass="9175">AVVFDSARETFRNQIYPEYKAHRPEPPEELKPQFALIRDATDALGVCKIEQPGYEADDMIAAYAKRFAAEGGRVTIVSSDKD</sequence>
<feature type="non-terminal residue" evidence="2">
    <location>
        <position position="1"/>
    </location>
</feature>
<reference evidence="2 3" key="1">
    <citation type="submission" date="2020-04" db="EMBL/GenBank/DDBJ databases">
        <title>Whole-genome sequencing of Vibrio spp. from China reveals different genetic environments of blaCTX-M-14 among diverse lineages.</title>
        <authorList>
            <person name="Zheng Z."/>
            <person name="Ye L."/>
            <person name="Chen S."/>
        </authorList>
    </citation>
    <scope>NUCLEOTIDE SEQUENCE [LARGE SCALE GENOMIC DNA]</scope>
    <source>
        <strain evidence="2 3">Vb0574</strain>
    </source>
</reference>
<name>A0A7Y0S389_VIBPH</name>
<dbReference type="SUPFAM" id="SSF88723">
    <property type="entry name" value="PIN domain-like"/>
    <property type="match status" value="1"/>
</dbReference>
<feature type="domain" description="5'-3' exonuclease alpha-helical arch N-terminal" evidence="1">
    <location>
        <begin position="1"/>
        <end position="82"/>
    </location>
</feature>
<evidence type="ECO:0000313" key="3">
    <source>
        <dbReference type="Proteomes" id="UP000555836"/>
    </source>
</evidence>
<dbReference type="CDD" id="cd09859">
    <property type="entry name" value="PIN_53EXO"/>
    <property type="match status" value="1"/>
</dbReference>
<organism evidence="2 3">
    <name type="scientific">Vibrio parahaemolyticus</name>
    <dbReference type="NCBI Taxonomy" id="670"/>
    <lineage>
        <taxon>Bacteria</taxon>
        <taxon>Pseudomonadati</taxon>
        <taxon>Pseudomonadota</taxon>
        <taxon>Gammaproteobacteria</taxon>
        <taxon>Vibrionales</taxon>
        <taxon>Vibrionaceae</taxon>
        <taxon>Vibrio</taxon>
    </lineage>
</organism>
<gene>
    <name evidence="2" type="ORF">HKB21_07150</name>
</gene>
<dbReference type="EMBL" id="JABCLD010001066">
    <property type="protein sequence ID" value="NMU25393.1"/>
    <property type="molecule type" value="Genomic_DNA"/>
</dbReference>